<dbReference type="Proteomes" id="UP000001732">
    <property type="component" value="Chromosome"/>
</dbReference>
<dbReference type="SUPFAM" id="SSF52943">
    <property type="entry name" value="ATP synthase (F1-ATPase), gamma subunit"/>
    <property type="match status" value="1"/>
</dbReference>
<evidence type="ECO:0000313" key="10">
    <source>
        <dbReference type="EMBL" id="ACI17955.1"/>
    </source>
</evidence>
<evidence type="ECO:0000256" key="9">
    <source>
        <dbReference type="ARBA" id="ARBA00023310"/>
    </source>
</evidence>
<keyword evidence="7" id="KW-0472">Membrane</keyword>
<comment type="function">
    <text evidence="1">Produces ATP from ADP in the presence of a proton gradient across the membrane. The gamma chain is believed to be important in regulating ATPase activity and the flow of protons through the CF(0) complex.</text>
</comment>
<evidence type="ECO:0000256" key="2">
    <source>
        <dbReference type="ARBA" id="ARBA00004170"/>
    </source>
</evidence>
<keyword evidence="10" id="KW-0378">Hydrolase</keyword>
<keyword evidence="8" id="KW-0139">CF(1)</keyword>
<dbReference type="KEGG" id="cpo:COPRO5265_0572"/>
<dbReference type="PANTHER" id="PTHR11693">
    <property type="entry name" value="ATP SYNTHASE GAMMA CHAIN"/>
    <property type="match status" value="1"/>
</dbReference>
<evidence type="ECO:0000256" key="3">
    <source>
        <dbReference type="ARBA" id="ARBA00007681"/>
    </source>
</evidence>
<dbReference type="HOGENOM" id="CLU_1007257_0_0_9"/>
<dbReference type="GO" id="GO:0045259">
    <property type="term" value="C:proton-transporting ATP synthase complex"/>
    <property type="evidence" value="ECO:0007669"/>
    <property type="project" value="UniProtKB-KW"/>
</dbReference>
<dbReference type="eggNOG" id="COG0224">
    <property type="taxonomic scope" value="Bacteria"/>
</dbReference>
<sequence>MASLMELRRRLNTIQGLSRISRGLRIINSYYMAGVRRDFEQMEAYDEALLDSVGAILGLLPSEVIQSSRFINAPSLAPRVVLAFFSDGGLCGNYNELVTEGLVSLKLTQNDRVYGIGTLAPDKLSDLGIKPVDYIGGLYQSKNTPLLVDFFLGITEELFSELWLVFVRSVPGKEGQYVTQKASPITLEVQARHGELIGEPEEIIDQVLSSYLTATMLRAFYSAAFSEFYMRWSAMTHAEDKAKELADSVKLKISQTRQERVTRELQDIVGGMNYGR</sequence>
<dbReference type="GO" id="GO:0016787">
    <property type="term" value="F:hydrolase activity"/>
    <property type="evidence" value="ECO:0007669"/>
    <property type="project" value="UniProtKB-KW"/>
</dbReference>
<reference evidence="10 11" key="2">
    <citation type="journal article" date="2014" name="Genome Announc.">
        <title>Complete Genome Sequence of Coprothermobacter proteolyticus DSM 5265.</title>
        <authorList>
            <person name="Alexiev A."/>
            <person name="Coil D.A."/>
            <person name="Badger J.H."/>
            <person name="Enticknap J."/>
            <person name="Ward N."/>
            <person name="Robb F.T."/>
            <person name="Eisen J.A."/>
        </authorList>
    </citation>
    <scope>NUCLEOTIDE SEQUENCE [LARGE SCALE GENOMIC DNA]</scope>
    <source>
        <strain evidence="11">ATCC 35245 / DSM 5265 / OCM 4 / BT</strain>
    </source>
</reference>
<keyword evidence="6" id="KW-0406">Ion transport</keyword>
<dbReference type="Gene3D" id="3.40.1380.10">
    <property type="match status" value="1"/>
</dbReference>
<comment type="similarity">
    <text evidence="3">Belongs to the ATPase gamma chain family.</text>
</comment>
<evidence type="ECO:0000256" key="7">
    <source>
        <dbReference type="ARBA" id="ARBA00023136"/>
    </source>
</evidence>
<keyword evidence="11" id="KW-1185">Reference proteome</keyword>
<dbReference type="InterPro" id="IPR000131">
    <property type="entry name" value="ATP_synth_F1_gsu"/>
</dbReference>
<dbReference type="AlphaFoldDB" id="B5Y830"/>
<dbReference type="GO" id="GO:0046933">
    <property type="term" value="F:proton-transporting ATP synthase activity, rotational mechanism"/>
    <property type="evidence" value="ECO:0007669"/>
    <property type="project" value="InterPro"/>
</dbReference>
<dbReference type="InterPro" id="IPR035968">
    <property type="entry name" value="ATP_synth_F1_ATPase_gsu"/>
</dbReference>
<evidence type="ECO:0000256" key="8">
    <source>
        <dbReference type="ARBA" id="ARBA00023196"/>
    </source>
</evidence>
<name>B5Y830_COPPD</name>
<keyword evidence="9" id="KW-0066">ATP synthesis</keyword>
<dbReference type="STRING" id="309798.COPRO5265_0572"/>
<dbReference type="RefSeq" id="WP_012544606.1">
    <property type="nucleotide sequence ID" value="NC_011295.1"/>
</dbReference>
<evidence type="ECO:0000313" key="11">
    <source>
        <dbReference type="Proteomes" id="UP000001732"/>
    </source>
</evidence>
<dbReference type="EC" id="3.6.3.14" evidence="10"/>
<protein>
    <submittedName>
        <fullName evidence="10">ATP synthase F1, gamma subunit</fullName>
        <ecNumber evidence="10">3.6.3.14</ecNumber>
    </submittedName>
</protein>
<gene>
    <name evidence="10" type="primary">atpG</name>
    <name evidence="10" type="ordered locus">COPRO5265_0572</name>
</gene>
<keyword evidence="5" id="KW-0375">Hydrogen ion transport</keyword>
<accession>B5Y830</accession>
<dbReference type="Pfam" id="PF00231">
    <property type="entry name" value="ATP-synt"/>
    <property type="match status" value="1"/>
</dbReference>
<reference evidence="11" key="1">
    <citation type="submission" date="2008-08" db="EMBL/GenBank/DDBJ databases">
        <title>The complete genome sequence of Coprothermobacter proteolyticus strain ATCC 5245 / DSM 5265 / BT.</title>
        <authorList>
            <person name="Dodson R.J."/>
            <person name="Durkin A.S."/>
            <person name="Wu M."/>
            <person name="Eisen J."/>
            <person name="Sutton G."/>
        </authorList>
    </citation>
    <scope>NUCLEOTIDE SEQUENCE [LARGE SCALE GENOMIC DNA]</scope>
    <source>
        <strain evidence="11">ATCC 35245 / DSM 5265 / OCM 4 / BT</strain>
    </source>
</reference>
<dbReference type="EMBL" id="CP001145">
    <property type="protein sequence ID" value="ACI17955.1"/>
    <property type="molecule type" value="Genomic_DNA"/>
</dbReference>
<evidence type="ECO:0000256" key="6">
    <source>
        <dbReference type="ARBA" id="ARBA00023065"/>
    </source>
</evidence>
<proteinExistence type="inferred from homology"/>
<evidence type="ECO:0000256" key="4">
    <source>
        <dbReference type="ARBA" id="ARBA00022448"/>
    </source>
</evidence>
<organism evidence="10 11">
    <name type="scientific">Coprothermobacter proteolyticus (strain ATCC 35245 / DSM 5265 / OCM 4 / BT)</name>
    <dbReference type="NCBI Taxonomy" id="309798"/>
    <lineage>
        <taxon>Bacteria</taxon>
        <taxon>Pseudomonadati</taxon>
        <taxon>Coprothermobacterota</taxon>
        <taxon>Coprothermobacteria</taxon>
        <taxon>Coprothermobacterales</taxon>
        <taxon>Coprothermobacteraceae</taxon>
        <taxon>Coprothermobacter</taxon>
    </lineage>
</organism>
<dbReference type="PRINTS" id="PR00126">
    <property type="entry name" value="ATPASEGAMMA"/>
</dbReference>
<dbReference type="Gene3D" id="1.10.287.80">
    <property type="entry name" value="ATP synthase, gamma subunit, helix hairpin domain"/>
    <property type="match status" value="1"/>
</dbReference>
<comment type="subcellular location">
    <subcellularLocation>
        <location evidence="2">Membrane</location>
        <topology evidence="2">Peripheral membrane protein</topology>
    </subcellularLocation>
</comment>
<dbReference type="PANTHER" id="PTHR11693:SF22">
    <property type="entry name" value="ATP SYNTHASE SUBUNIT GAMMA, MITOCHONDRIAL"/>
    <property type="match status" value="1"/>
</dbReference>
<keyword evidence="4" id="KW-0813">Transport</keyword>
<evidence type="ECO:0000256" key="5">
    <source>
        <dbReference type="ARBA" id="ARBA00022781"/>
    </source>
</evidence>
<evidence type="ECO:0000256" key="1">
    <source>
        <dbReference type="ARBA" id="ARBA00003456"/>
    </source>
</evidence>